<evidence type="ECO:0000256" key="3">
    <source>
        <dbReference type="ARBA" id="ARBA00022475"/>
    </source>
</evidence>
<feature type="transmembrane region" description="Helical" evidence="11">
    <location>
        <begin position="69"/>
        <end position="90"/>
    </location>
</feature>
<evidence type="ECO:0000313" key="13">
    <source>
        <dbReference type="Proteomes" id="UP000515158"/>
    </source>
</evidence>
<protein>
    <submittedName>
        <fullName evidence="14">D(4) dopamine receptor</fullName>
    </submittedName>
</protein>
<feature type="transmembrane region" description="Helical" evidence="11">
    <location>
        <begin position="197"/>
        <end position="225"/>
    </location>
</feature>
<dbReference type="InterPro" id="IPR000276">
    <property type="entry name" value="GPCR_Rhodpsn"/>
</dbReference>
<evidence type="ECO:0000256" key="10">
    <source>
        <dbReference type="SAM" id="MobiDB-lite"/>
    </source>
</evidence>
<name>A0A6P8YB02_THRPL</name>
<dbReference type="PROSITE" id="PS50262">
    <property type="entry name" value="G_PROTEIN_RECEP_F1_2"/>
    <property type="match status" value="1"/>
</dbReference>
<dbReference type="GeneID" id="117642597"/>
<organism evidence="14">
    <name type="scientific">Thrips palmi</name>
    <name type="common">Melon thrips</name>
    <dbReference type="NCBI Taxonomy" id="161013"/>
    <lineage>
        <taxon>Eukaryota</taxon>
        <taxon>Metazoa</taxon>
        <taxon>Ecdysozoa</taxon>
        <taxon>Arthropoda</taxon>
        <taxon>Hexapoda</taxon>
        <taxon>Insecta</taxon>
        <taxon>Pterygota</taxon>
        <taxon>Neoptera</taxon>
        <taxon>Paraneoptera</taxon>
        <taxon>Thysanoptera</taxon>
        <taxon>Terebrantia</taxon>
        <taxon>Thripoidea</taxon>
        <taxon>Thripidae</taxon>
        <taxon>Thrips</taxon>
    </lineage>
</organism>
<dbReference type="InterPro" id="IPR017452">
    <property type="entry name" value="GPCR_Rhodpsn_7TM"/>
</dbReference>
<dbReference type="PRINTS" id="PR00237">
    <property type="entry name" value="GPCRRHODOPSN"/>
</dbReference>
<feature type="region of interest" description="Disordered" evidence="10">
    <location>
        <begin position="231"/>
        <end position="252"/>
    </location>
</feature>
<dbReference type="KEGG" id="tpal:117642597"/>
<feature type="transmembrane region" description="Helical" evidence="11">
    <location>
        <begin position="36"/>
        <end position="57"/>
    </location>
</feature>
<dbReference type="PANTHER" id="PTHR22752">
    <property type="entry name" value="G PROTEIN-COUPLED RECEPTOR"/>
    <property type="match status" value="1"/>
</dbReference>
<keyword evidence="7 11" id="KW-0472">Membrane</keyword>
<evidence type="ECO:0000313" key="14">
    <source>
        <dbReference type="RefSeq" id="XP_034236793.1"/>
    </source>
</evidence>
<dbReference type="GO" id="GO:0005886">
    <property type="term" value="C:plasma membrane"/>
    <property type="evidence" value="ECO:0007669"/>
    <property type="project" value="UniProtKB-SubCell"/>
</dbReference>
<keyword evidence="6" id="KW-0297">G-protein coupled receptor</keyword>
<dbReference type="Pfam" id="PF00001">
    <property type="entry name" value="7tm_1"/>
    <property type="match status" value="1"/>
</dbReference>
<evidence type="ECO:0000256" key="9">
    <source>
        <dbReference type="ARBA" id="ARBA00023224"/>
    </source>
</evidence>
<feature type="region of interest" description="Disordered" evidence="10">
    <location>
        <begin position="313"/>
        <end position="352"/>
    </location>
</feature>
<feature type="compositionally biased region" description="Low complexity" evidence="10">
    <location>
        <begin position="329"/>
        <end position="344"/>
    </location>
</feature>
<evidence type="ECO:0000256" key="11">
    <source>
        <dbReference type="SAM" id="Phobius"/>
    </source>
</evidence>
<evidence type="ECO:0000259" key="12">
    <source>
        <dbReference type="PROSITE" id="PS50262"/>
    </source>
</evidence>
<keyword evidence="13" id="KW-1185">Reference proteome</keyword>
<dbReference type="AlphaFoldDB" id="A0A6P8YB02"/>
<evidence type="ECO:0000256" key="4">
    <source>
        <dbReference type="ARBA" id="ARBA00022692"/>
    </source>
</evidence>
<proteinExistence type="inferred from homology"/>
<keyword evidence="4 11" id="KW-0812">Transmembrane</keyword>
<dbReference type="SUPFAM" id="SSF81321">
    <property type="entry name" value="Family A G protein-coupled receptor-like"/>
    <property type="match status" value="1"/>
</dbReference>
<evidence type="ECO:0000256" key="7">
    <source>
        <dbReference type="ARBA" id="ARBA00023136"/>
    </source>
</evidence>
<evidence type="ECO:0000256" key="6">
    <source>
        <dbReference type="ARBA" id="ARBA00023040"/>
    </source>
</evidence>
<keyword evidence="5 11" id="KW-1133">Transmembrane helix</keyword>
<dbReference type="RefSeq" id="XP_034236793.1">
    <property type="nucleotide sequence ID" value="XM_034380902.1"/>
</dbReference>
<feature type="transmembrane region" description="Helical" evidence="11">
    <location>
        <begin position="144"/>
        <end position="167"/>
    </location>
</feature>
<dbReference type="CDD" id="cd00637">
    <property type="entry name" value="7tm_classA_rhodopsin-like"/>
    <property type="match status" value="1"/>
</dbReference>
<sequence length="623" mass="63954">MAGETESAAGAVHGDPQHADDDQDTLVAVLLWSGRGLLLLLLLLGAAANALALVAFCRGPGLRTLSNRFVMNLLVVNLVACASLLPLLLLDSATSMAGGSALCSISEGVAAGYCTASILGVLLIAVDQYYAVVDPLRYHSKVDAVRSVAMLAAAWLCALLAGILGALEPRGAGLWASCGLRDLPDGDQDGVSLYRRVYAGVFAVVVFVIPFAALCWIYVSIYSAAHRNSQRTRRNGSGSVAPSTPPPESSCSECGVRCVGVGPTPTSFLSGHSRATPPGLPVSRSAPVMDAAAMEAAAAAAAVDQHLQLPASRRSSLTSAAGEAERAETSSASSSTTTGMMMPPRSERRRSSCPHAHAVTVTISPPTLPVRSASAWLVSSLRCRISNASLFRYREEGRAARVSAIVVVMALGCWAPYVAVLVLHAALPRPATPGRASPLASPALPRHLDALALAALAAAVCISPCLFAFRNRRVQKEVRRMLCPRGRKGSLERGRGTLGASGIKSKSRLQVNGGAGGGGGSARRLLPHNLMASLAEDCSTPSDSTSALTISGIGKGGDDDASALTVSVSLLPATSPGVPLWSAHLLPEDALASALAVDTARSSFSSGASSSQGSALSTDTADE</sequence>
<dbReference type="Gene3D" id="1.20.1070.10">
    <property type="entry name" value="Rhodopsin 7-helix transmembrane proteins"/>
    <property type="match status" value="2"/>
</dbReference>
<evidence type="ECO:0000256" key="8">
    <source>
        <dbReference type="ARBA" id="ARBA00023170"/>
    </source>
</evidence>
<comment type="subcellular location">
    <subcellularLocation>
        <location evidence="1">Cell membrane</location>
        <topology evidence="1">Multi-pass membrane protein</topology>
    </subcellularLocation>
</comment>
<feature type="compositionally biased region" description="Low complexity" evidence="10">
    <location>
        <begin position="603"/>
        <end position="617"/>
    </location>
</feature>
<dbReference type="PANTHER" id="PTHR22752:SF1">
    <property type="entry name" value="G-PROTEIN COUPLED RECEPTOR 176"/>
    <property type="match status" value="1"/>
</dbReference>
<feature type="transmembrane region" description="Helical" evidence="11">
    <location>
        <begin position="402"/>
        <end position="427"/>
    </location>
</feature>
<dbReference type="OrthoDB" id="5980076at2759"/>
<keyword evidence="8 14" id="KW-0675">Receptor</keyword>
<feature type="region of interest" description="Disordered" evidence="10">
    <location>
        <begin position="603"/>
        <end position="623"/>
    </location>
</feature>
<comment type="similarity">
    <text evidence="2">Belongs to the G-protein coupled receptor 1 family.</text>
</comment>
<dbReference type="InParanoid" id="A0A6P8YB02"/>
<evidence type="ECO:0000256" key="5">
    <source>
        <dbReference type="ARBA" id="ARBA00022989"/>
    </source>
</evidence>
<accession>A0A6P8YB02</accession>
<reference evidence="14" key="1">
    <citation type="submission" date="2025-08" db="UniProtKB">
        <authorList>
            <consortium name="RefSeq"/>
        </authorList>
    </citation>
    <scope>IDENTIFICATION</scope>
    <source>
        <tissue evidence="14">Total insect</tissue>
    </source>
</reference>
<dbReference type="GO" id="GO:0004930">
    <property type="term" value="F:G protein-coupled receptor activity"/>
    <property type="evidence" value="ECO:0007669"/>
    <property type="project" value="UniProtKB-KW"/>
</dbReference>
<dbReference type="Proteomes" id="UP000515158">
    <property type="component" value="Unplaced"/>
</dbReference>
<dbReference type="FunCoup" id="A0A6P8YB02">
    <property type="interactions" value="64"/>
</dbReference>
<keyword evidence="3" id="KW-1003">Cell membrane</keyword>
<feature type="transmembrane region" description="Helical" evidence="11">
    <location>
        <begin position="110"/>
        <end position="132"/>
    </location>
</feature>
<keyword evidence="9" id="KW-0807">Transducer</keyword>
<feature type="transmembrane region" description="Helical" evidence="11">
    <location>
        <begin position="447"/>
        <end position="469"/>
    </location>
</feature>
<feature type="domain" description="G-protein coupled receptors family 1 profile" evidence="12">
    <location>
        <begin position="48"/>
        <end position="467"/>
    </location>
</feature>
<evidence type="ECO:0000256" key="2">
    <source>
        <dbReference type="ARBA" id="ARBA00010663"/>
    </source>
</evidence>
<gene>
    <name evidence="14" type="primary">LOC117642597</name>
</gene>
<evidence type="ECO:0000256" key="1">
    <source>
        <dbReference type="ARBA" id="ARBA00004651"/>
    </source>
</evidence>